<gene>
    <name evidence="1" type="ORF">LCGC14_2490470</name>
</gene>
<protein>
    <submittedName>
        <fullName evidence="1">Uncharacterized protein</fullName>
    </submittedName>
</protein>
<dbReference type="AlphaFoldDB" id="A0A0F9BSS3"/>
<name>A0A0F9BSS3_9ZZZZ</name>
<evidence type="ECO:0000313" key="1">
    <source>
        <dbReference type="EMBL" id="KKL16947.1"/>
    </source>
</evidence>
<sequence>MIKEKEIIMIDIESIEICYNTIRIRGYAPSLFKGKKPISILIGQIGIITNIISSDCKLIYPRDKILQSHAVKTIELGKHMD</sequence>
<accession>A0A0F9BSS3</accession>
<reference evidence="1" key="1">
    <citation type="journal article" date="2015" name="Nature">
        <title>Complex archaea that bridge the gap between prokaryotes and eukaryotes.</title>
        <authorList>
            <person name="Spang A."/>
            <person name="Saw J.H."/>
            <person name="Jorgensen S.L."/>
            <person name="Zaremba-Niedzwiedzka K."/>
            <person name="Martijn J."/>
            <person name="Lind A.E."/>
            <person name="van Eijk R."/>
            <person name="Schleper C."/>
            <person name="Guy L."/>
            <person name="Ettema T.J."/>
        </authorList>
    </citation>
    <scope>NUCLEOTIDE SEQUENCE</scope>
</reference>
<organism evidence="1">
    <name type="scientific">marine sediment metagenome</name>
    <dbReference type="NCBI Taxonomy" id="412755"/>
    <lineage>
        <taxon>unclassified sequences</taxon>
        <taxon>metagenomes</taxon>
        <taxon>ecological metagenomes</taxon>
    </lineage>
</organism>
<dbReference type="EMBL" id="LAZR01039462">
    <property type="protein sequence ID" value="KKL16947.1"/>
    <property type="molecule type" value="Genomic_DNA"/>
</dbReference>
<proteinExistence type="predicted"/>
<comment type="caution">
    <text evidence="1">The sequence shown here is derived from an EMBL/GenBank/DDBJ whole genome shotgun (WGS) entry which is preliminary data.</text>
</comment>